<evidence type="ECO:0000256" key="2">
    <source>
        <dbReference type="ARBA" id="ARBA00009399"/>
    </source>
</evidence>
<dbReference type="InterPro" id="IPR007267">
    <property type="entry name" value="GtrA_DPMS_TM"/>
</dbReference>
<feature type="transmembrane region" description="Helical" evidence="6">
    <location>
        <begin position="114"/>
        <end position="133"/>
    </location>
</feature>
<gene>
    <name evidence="8" type="ORF">OCV47_14395</name>
</gene>
<dbReference type="PANTHER" id="PTHR38459">
    <property type="entry name" value="PROPHAGE BACTOPRENOL-LINKED GLUCOSE TRANSLOCASE HOMOLOG"/>
    <property type="match status" value="1"/>
</dbReference>
<evidence type="ECO:0000313" key="9">
    <source>
        <dbReference type="Proteomes" id="UP001652338"/>
    </source>
</evidence>
<feature type="transmembrane region" description="Helical" evidence="6">
    <location>
        <begin position="80"/>
        <end position="102"/>
    </location>
</feature>
<evidence type="ECO:0000313" key="8">
    <source>
        <dbReference type="EMBL" id="MCU6726497.1"/>
    </source>
</evidence>
<dbReference type="PANTHER" id="PTHR38459:SF5">
    <property type="entry name" value="CELL WALL TEICHOIC ACID GLYCOSYLATION PROTEIN GTCA"/>
    <property type="match status" value="1"/>
</dbReference>
<keyword evidence="3 6" id="KW-0812">Transmembrane</keyword>
<name>A0ABT2SPR9_9FIRM</name>
<evidence type="ECO:0000256" key="6">
    <source>
        <dbReference type="SAM" id="Phobius"/>
    </source>
</evidence>
<keyword evidence="4 6" id="KW-1133">Transmembrane helix</keyword>
<comment type="subcellular location">
    <subcellularLocation>
        <location evidence="1">Membrane</location>
        <topology evidence="1">Multi-pass membrane protein</topology>
    </subcellularLocation>
</comment>
<evidence type="ECO:0000256" key="3">
    <source>
        <dbReference type="ARBA" id="ARBA00022692"/>
    </source>
</evidence>
<comment type="caution">
    <text evidence="8">The sequence shown here is derived from an EMBL/GenBank/DDBJ whole genome shotgun (WGS) entry which is preliminary data.</text>
</comment>
<organism evidence="8 9">
    <name type="scientific">Muricoprocola aceti</name>
    <dbReference type="NCBI Taxonomy" id="2981772"/>
    <lineage>
        <taxon>Bacteria</taxon>
        <taxon>Bacillati</taxon>
        <taxon>Bacillota</taxon>
        <taxon>Clostridia</taxon>
        <taxon>Lachnospirales</taxon>
        <taxon>Lachnospiraceae</taxon>
        <taxon>Muricoprocola</taxon>
    </lineage>
</organism>
<feature type="transmembrane region" description="Helical" evidence="6">
    <location>
        <begin position="40"/>
        <end position="59"/>
    </location>
</feature>
<dbReference type="InterPro" id="IPR051401">
    <property type="entry name" value="GtrA_CellWall_Glycosyl"/>
</dbReference>
<feature type="domain" description="GtrA/DPMS transmembrane" evidence="7">
    <location>
        <begin position="16"/>
        <end position="133"/>
    </location>
</feature>
<dbReference type="Proteomes" id="UP001652338">
    <property type="component" value="Unassembled WGS sequence"/>
</dbReference>
<evidence type="ECO:0000256" key="4">
    <source>
        <dbReference type="ARBA" id="ARBA00022989"/>
    </source>
</evidence>
<dbReference type="Pfam" id="PF04138">
    <property type="entry name" value="GtrA_DPMS_TM"/>
    <property type="match status" value="1"/>
</dbReference>
<keyword evidence="5 6" id="KW-0472">Membrane</keyword>
<comment type="similarity">
    <text evidence="2">Belongs to the GtrA family.</text>
</comment>
<evidence type="ECO:0000256" key="1">
    <source>
        <dbReference type="ARBA" id="ARBA00004141"/>
    </source>
</evidence>
<protein>
    <submittedName>
        <fullName evidence="8">GtrA family protein</fullName>
    </submittedName>
</protein>
<evidence type="ECO:0000259" key="7">
    <source>
        <dbReference type="Pfam" id="PF04138"/>
    </source>
</evidence>
<dbReference type="RefSeq" id="WP_262655755.1">
    <property type="nucleotide sequence ID" value="NZ_JAOQKE010000026.1"/>
</dbReference>
<feature type="transmembrane region" description="Helical" evidence="6">
    <location>
        <begin position="12"/>
        <end position="34"/>
    </location>
</feature>
<accession>A0ABT2SPR9</accession>
<reference evidence="8 9" key="1">
    <citation type="journal article" date="2021" name="ISME Commun">
        <title>Automated analysis of genomic sequences facilitates high-throughput and comprehensive description of bacteria.</title>
        <authorList>
            <person name="Hitch T.C.A."/>
        </authorList>
    </citation>
    <scope>NUCLEOTIDE SEQUENCE [LARGE SCALE GENOMIC DNA]</scope>
    <source>
        <strain evidence="8 9">Sanger_29</strain>
    </source>
</reference>
<keyword evidence="9" id="KW-1185">Reference proteome</keyword>
<evidence type="ECO:0000256" key="5">
    <source>
        <dbReference type="ARBA" id="ARBA00023136"/>
    </source>
</evidence>
<dbReference type="EMBL" id="JAOQKE010000026">
    <property type="protein sequence ID" value="MCU6726497.1"/>
    <property type="molecule type" value="Genomic_DNA"/>
</dbReference>
<proteinExistence type="inferred from homology"/>
<sequence length="136" mass="15813">MKLKKMYSKYKDVLAYLVFGVFTTLINIITYWLMAYKLHQIVMVSTIVAWVVAVFFAYITNRKWVFHSECDDIKGIVKEISAFFSCRLATGIVDWLCMFVFVDIIKINDIAIKTLANIVVIVLNYIASKLIIFKHK</sequence>